<accession>A0A643C8W8</accession>
<evidence type="ECO:0000313" key="2">
    <source>
        <dbReference type="EMBL" id="KAB0396255.1"/>
    </source>
</evidence>
<organism evidence="2 3">
    <name type="scientific">Balaenoptera physalus</name>
    <name type="common">Fin whale</name>
    <name type="synonym">Balaena physalus</name>
    <dbReference type="NCBI Taxonomy" id="9770"/>
    <lineage>
        <taxon>Eukaryota</taxon>
        <taxon>Metazoa</taxon>
        <taxon>Chordata</taxon>
        <taxon>Craniata</taxon>
        <taxon>Vertebrata</taxon>
        <taxon>Euteleostomi</taxon>
        <taxon>Mammalia</taxon>
        <taxon>Eutheria</taxon>
        <taxon>Laurasiatheria</taxon>
        <taxon>Artiodactyla</taxon>
        <taxon>Whippomorpha</taxon>
        <taxon>Cetacea</taxon>
        <taxon>Mysticeti</taxon>
        <taxon>Balaenopteridae</taxon>
        <taxon>Balaenoptera</taxon>
    </lineage>
</organism>
<keyword evidence="3" id="KW-1185">Reference proteome</keyword>
<gene>
    <name evidence="2" type="ORF">E2I00_019727</name>
</gene>
<dbReference type="Proteomes" id="UP000437017">
    <property type="component" value="Unassembled WGS sequence"/>
</dbReference>
<protein>
    <submittedName>
        <fullName evidence="2">Uncharacterized protein</fullName>
    </submittedName>
</protein>
<keyword evidence="1" id="KW-1133">Transmembrane helix</keyword>
<dbReference type="EMBL" id="SGJD01002217">
    <property type="protein sequence ID" value="KAB0396255.1"/>
    <property type="molecule type" value="Genomic_DNA"/>
</dbReference>
<proteinExistence type="predicted"/>
<dbReference type="GO" id="GO:0008092">
    <property type="term" value="F:cytoskeletal protein binding"/>
    <property type="evidence" value="ECO:0007669"/>
    <property type="project" value="TreeGrafter"/>
</dbReference>
<dbReference type="PANTHER" id="PTHR31508">
    <property type="entry name" value="PROTEIN PITCHFORK"/>
    <property type="match status" value="1"/>
</dbReference>
<evidence type="ECO:0000313" key="3">
    <source>
        <dbReference type="Proteomes" id="UP000437017"/>
    </source>
</evidence>
<dbReference type="OrthoDB" id="8189408at2759"/>
<dbReference type="InterPro" id="IPR033602">
    <property type="entry name" value="CIMAP3"/>
</dbReference>
<name>A0A643C8W8_BALPH</name>
<dbReference type="GO" id="GO:0031344">
    <property type="term" value="P:regulation of cell projection organization"/>
    <property type="evidence" value="ECO:0007669"/>
    <property type="project" value="TreeGrafter"/>
</dbReference>
<feature type="transmembrane region" description="Helical" evidence="1">
    <location>
        <begin position="32"/>
        <end position="49"/>
    </location>
</feature>
<keyword evidence="1" id="KW-0812">Transmembrane</keyword>
<dbReference type="AlphaFoldDB" id="A0A643C8W8"/>
<evidence type="ECO:0000256" key="1">
    <source>
        <dbReference type="SAM" id="Phobius"/>
    </source>
</evidence>
<reference evidence="2 3" key="1">
    <citation type="journal article" date="2019" name="PLoS ONE">
        <title>Genomic analyses reveal an absence of contemporary introgressive admixture between fin whales and blue whales, despite known hybrids.</title>
        <authorList>
            <person name="Westbury M.V."/>
            <person name="Petersen B."/>
            <person name="Lorenzen E.D."/>
        </authorList>
    </citation>
    <scope>NUCLEOTIDE SEQUENCE [LARGE SCALE GENOMIC DNA]</scope>
    <source>
        <strain evidence="2">FinWhale-01</strain>
    </source>
</reference>
<keyword evidence="1" id="KW-0472">Membrane</keyword>
<comment type="caution">
    <text evidence="2">The sequence shown here is derived from an EMBL/GenBank/DDBJ whole genome shotgun (WGS) entry which is preliminary data.</text>
</comment>
<dbReference type="PANTHER" id="PTHR31508:SF2">
    <property type="entry name" value="PROTEIN PITCHFORK"/>
    <property type="match status" value="1"/>
</dbReference>
<sequence length="128" mass="15205">MCFNKAEESRKKEQLWQRRFRNTLSSFCFNNYNVLYVCFFFLCLFSIYYRKRYGLAYNLSKVPTSIKGYAFGARTAVRFKPISKPGRPEAEGSHSNINLDNILPLQLPTDKDFRKHQNRVAYLSLYYN</sequence>